<gene>
    <name evidence="3" type="ORF">CUNI_LOCUS18022</name>
</gene>
<dbReference type="AlphaFoldDB" id="A0A8S3ZSY3"/>
<dbReference type="SMART" id="SM00167">
    <property type="entry name" value="VPS9"/>
    <property type="match status" value="1"/>
</dbReference>
<dbReference type="PROSITE" id="PS51205">
    <property type="entry name" value="VPS9"/>
    <property type="match status" value="1"/>
</dbReference>
<dbReference type="EMBL" id="CAJHNH020005391">
    <property type="protein sequence ID" value="CAG5132464.1"/>
    <property type="molecule type" value="Genomic_DNA"/>
</dbReference>
<keyword evidence="4" id="KW-1185">Reference proteome</keyword>
<feature type="compositionally biased region" description="Polar residues" evidence="1">
    <location>
        <begin position="113"/>
        <end position="127"/>
    </location>
</feature>
<feature type="compositionally biased region" description="Polar residues" evidence="1">
    <location>
        <begin position="422"/>
        <end position="439"/>
    </location>
</feature>
<evidence type="ECO:0000313" key="4">
    <source>
        <dbReference type="Proteomes" id="UP000678393"/>
    </source>
</evidence>
<dbReference type="GO" id="GO:0016192">
    <property type="term" value="P:vesicle-mediated transport"/>
    <property type="evidence" value="ECO:0007669"/>
    <property type="project" value="InterPro"/>
</dbReference>
<dbReference type="PANTHER" id="PTHR23101">
    <property type="entry name" value="RAB GDP/GTP EXCHANGE FACTOR"/>
    <property type="match status" value="1"/>
</dbReference>
<dbReference type="GO" id="GO:0030139">
    <property type="term" value="C:endocytic vesicle"/>
    <property type="evidence" value="ECO:0007669"/>
    <property type="project" value="TreeGrafter"/>
</dbReference>
<feature type="region of interest" description="Disordered" evidence="1">
    <location>
        <begin position="277"/>
        <end position="367"/>
    </location>
</feature>
<protein>
    <recommendedName>
        <fullName evidence="2">VPS9 domain-containing protein</fullName>
    </recommendedName>
</protein>
<dbReference type="InterPro" id="IPR037191">
    <property type="entry name" value="VPS9_dom_sf"/>
</dbReference>
<dbReference type="InterPro" id="IPR003123">
    <property type="entry name" value="VPS9"/>
</dbReference>
<feature type="compositionally biased region" description="Basic and acidic residues" evidence="1">
    <location>
        <begin position="341"/>
        <end position="367"/>
    </location>
</feature>
<accession>A0A8S3ZSY3</accession>
<feature type="compositionally biased region" description="Basic and acidic residues" evidence="1">
    <location>
        <begin position="318"/>
        <end position="332"/>
    </location>
</feature>
<evidence type="ECO:0000313" key="3">
    <source>
        <dbReference type="EMBL" id="CAG5132464.1"/>
    </source>
</evidence>
<sequence length="714" mass="80024">TWLKQWRSKLEANPQDPILISQLVQEILRCSDHPFTELLHKYQMQIYQRLYPLIANKHQEIDIVQVPLPLSAWPSLDDVSDTLCDDIQSPVSTSTDKPEPTSLCSLKDGYGKVSQQSSENSTGVNSSKTEHHVDENKNRLKFSNKKVEVIDIDSDLHPLFDQSESECSTKNRIEDNQVICDLSNESKAVSDVGHESPGLLQETENPLTSNSPAILPDSDVQEDLKNLIFGNSLVGGNIHQMNNNDGDQSSDDVGDRTLCEDQVSKVESIRNLCDGVSQKADNTSSRTDKLAVDRGNAAESTRNVCDGVSQKADNTSSRTDKLAVDRGSEAESTRNVCDGVSQKEDNTSSRTDKLAVDHGKELESQMSWERRQAQLLMRQVTKDYSSYQSGDSDYDENKLDYLFDGSEEEDDDGYGWFDDNASDQSGYQSGLQQRTVLNQDQSSSLDSGISDTSVSQPDRESQGRGFSSNVDLENKHRKDKQFQKLSQEAYLRHLKSISEDIHCYLEKLLVIMTISYEPLDTPVGKDQCAVSLEEPFFKPIWKTLLRLFRVVNHKQELMLACVMTRLADSTPADFKVSQKLWLTDPACKPYQRAITELTNVQQHYTMLSKLECVVKVCRQICECVDDYYSQKHGTGESANKKAPSVGADDLLPVLSYVVVQSAMPQLSAECHAMSEFIHEGYMMGEEGYCLTSLRTALNYVISLFPSVARPENQS</sequence>
<reference evidence="3" key="1">
    <citation type="submission" date="2021-04" db="EMBL/GenBank/DDBJ databases">
        <authorList>
            <consortium name="Molecular Ecology Group"/>
        </authorList>
    </citation>
    <scope>NUCLEOTIDE SEQUENCE</scope>
</reference>
<dbReference type="Pfam" id="PF02204">
    <property type="entry name" value="VPS9"/>
    <property type="match status" value="1"/>
</dbReference>
<dbReference type="Proteomes" id="UP000678393">
    <property type="component" value="Unassembled WGS sequence"/>
</dbReference>
<feature type="region of interest" description="Disordered" evidence="1">
    <location>
        <begin position="409"/>
        <end position="478"/>
    </location>
</feature>
<organism evidence="3 4">
    <name type="scientific">Candidula unifasciata</name>
    <dbReference type="NCBI Taxonomy" id="100452"/>
    <lineage>
        <taxon>Eukaryota</taxon>
        <taxon>Metazoa</taxon>
        <taxon>Spiralia</taxon>
        <taxon>Lophotrochozoa</taxon>
        <taxon>Mollusca</taxon>
        <taxon>Gastropoda</taxon>
        <taxon>Heterobranchia</taxon>
        <taxon>Euthyneura</taxon>
        <taxon>Panpulmonata</taxon>
        <taxon>Eupulmonata</taxon>
        <taxon>Stylommatophora</taxon>
        <taxon>Helicina</taxon>
        <taxon>Helicoidea</taxon>
        <taxon>Geomitridae</taxon>
        <taxon>Candidula</taxon>
    </lineage>
</organism>
<proteinExistence type="predicted"/>
<dbReference type="OrthoDB" id="10264848at2759"/>
<feature type="region of interest" description="Disordered" evidence="1">
    <location>
        <begin position="190"/>
        <end position="217"/>
    </location>
</feature>
<dbReference type="Gene3D" id="1.20.1050.80">
    <property type="entry name" value="VPS9 domain"/>
    <property type="match status" value="1"/>
</dbReference>
<dbReference type="GO" id="GO:0031267">
    <property type="term" value="F:small GTPase binding"/>
    <property type="evidence" value="ECO:0007669"/>
    <property type="project" value="TreeGrafter"/>
</dbReference>
<dbReference type="PANTHER" id="PTHR23101:SF98">
    <property type="entry name" value="VPS9 DOMAIN-CONTAINING PROTEIN 1"/>
    <property type="match status" value="1"/>
</dbReference>
<feature type="domain" description="VPS9" evidence="2">
    <location>
        <begin position="553"/>
        <end position="709"/>
    </location>
</feature>
<feature type="region of interest" description="Disordered" evidence="1">
    <location>
        <begin position="87"/>
        <end position="137"/>
    </location>
</feature>
<feature type="compositionally biased region" description="Polar residues" evidence="1">
    <location>
        <begin position="202"/>
        <end position="212"/>
    </location>
</feature>
<dbReference type="SUPFAM" id="SSF109993">
    <property type="entry name" value="VPS9 domain"/>
    <property type="match status" value="1"/>
</dbReference>
<dbReference type="InterPro" id="IPR045046">
    <property type="entry name" value="Vps9-like"/>
</dbReference>
<dbReference type="GO" id="GO:0005829">
    <property type="term" value="C:cytosol"/>
    <property type="evidence" value="ECO:0007669"/>
    <property type="project" value="TreeGrafter"/>
</dbReference>
<feature type="non-terminal residue" evidence="3">
    <location>
        <position position="714"/>
    </location>
</feature>
<evidence type="ECO:0000259" key="2">
    <source>
        <dbReference type="PROSITE" id="PS51205"/>
    </source>
</evidence>
<dbReference type="GO" id="GO:0005085">
    <property type="term" value="F:guanyl-nucleotide exchange factor activity"/>
    <property type="evidence" value="ECO:0007669"/>
    <property type="project" value="InterPro"/>
</dbReference>
<name>A0A8S3ZSY3_9EUPU</name>
<comment type="caution">
    <text evidence="3">The sequence shown here is derived from an EMBL/GenBank/DDBJ whole genome shotgun (WGS) entry which is preliminary data.</text>
</comment>
<feature type="compositionally biased region" description="Low complexity" evidence="1">
    <location>
        <begin position="440"/>
        <end position="455"/>
    </location>
</feature>
<evidence type="ECO:0000256" key="1">
    <source>
        <dbReference type="SAM" id="MobiDB-lite"/>
    </source>
</evidence>
<feature type="compositionally biased region" description="Basic and acidic residues" evidence="1">
    <location>
        <begin position="128"/>
        <end position="137"/>
    </location>
</feature>